<feature type="domain" description="Leucine-rich repeat-containing N-terminal plant-type" evidence="10">
    <location>
        <begin position="1132"/>
        <end position="1149"/>
    </location>
</feature>
<feature type="domain" description="Leucine-rich repeat-containing N-terminal plant-type" evidence="10">
    <location>
        <begin position="204"/>
        <end position="222"/>
    </location>
</feature>
<keyword evidence="5" id="KW-0677">Repeat</keyword>
<accession>A0A7S2NR12</accession>
<name>A0A7S2NR12_9STRA</name>
<keyword evidence="4" id="KW-0732">Signal</keyword>
<protein>
    <recommendedName>
        <fullName evidence="10">Leucine-rich repeat-containing N-terminal plant-type domain-containing protein</fullName>
    </recommendedName>
</protein>
<keyword evidence="9" id="KW-0812">Transmembrane</keyword>
<dbReference type="Pfam" id="PF13855">
    <property type="entry name" value="LRR_8"/>
    <property type="match status" value="1"/>
</dbReference>
<dbReference type="GO" id="GO:0016020">
    <property type="term" value="C:membrane"/>
    <property type="evidence" value="ECO:0007669"/>
    <property type="project" value="UniProtKB-SubCell"/>
</dbReference>
<evidence type="ECO:0000256" key="1">
    <source>
        <dbReference type="ARBA" id="ARBA00004196"/>
    </source>
</evidence>
<evidence type="ECO:0000256" key="3">
    <source>
        <dbReference type="ARBA" id="ARBA00022614"/>
    </source>
</evidence>
<dbReference type="SMART" id="SM00369">
    <property type="entry name" value="LRR_TYP"/>
    <property type="match status" value="13"/>
</dbReference>
<evidence type="ECO:0000256" key="8">
    <source>
        <dbReference type="SAM" id="MobiDB-lite"/>
    </source>
</evidence>
<dbReference type="SUPFAM" id="SSF52058">
    <property type="entry name" value="L domain-like"/>
    <property type="match status" value="4"/>
</dbReference>
<feature type="compositionally biased region" description="Low complexity" evidence="8">
    <location>
        <begin position="1357"/>
        <end position="1370"/>
    </location>
</feature>
<evidence type="ECO:0000256" key="2">
    <source>
        <dbReference type="ARBA" id="ARBA00004370"/>
    </source>
</evidence>
<dbReference type="FunFam" id="3.80.10.10:FF:000400">
    <property type="entry name" value="Nuclear pore complex protein NUP107"/>
    <property type="match status" value="5"/>
</dbReference>
<feature type="region of interest" description="Disordered" evidence="8">
    <location>
        <begin position="1335"/>
        <end position="1376"/>
    </location>
</feature>
<feature type="domain" description="Leucine-rich repeat-containing N-terminal plant-type" evidence="10">
    <location>
        <begin position="434"/>
        <end position="451"/>
    </location>
</feature>
<feature type="region of interest" description="Disordered" evidence="8">
    <location>
        <begin position="1604"/>
        <end position="1633"/>
    </location>
</feature>
<proteinExistence type="inferred from homology"/>
<dbReference type="InterPro" id="IPR051848">
    <property type="entry name" value="PGIP"/>
</dbReference>
<gene>
    <name evidence="11" type="ORF">LDAN0321_LOCUS566</name>
</gene>
<sequence length="1824" mass="196824">MSGTLPSELGNLSSLTTLDLDRNSFTGTIPLQVLSSLSSLRTLDLSYNQFSGTLPVTIEQNMASLQYLYLQNNALTGPIPVAELGGLSSTLSHLYLERNLLTGTIEFGGPLCELRFISLSVLRTDCAAVNDNIEVQCDCCTSCITSALPPDATSAWPTMAATSSPVVPPTVSSAPSMVPPDVALQRSALEAFYAATGGQSWVSNTNWLVDPNICTWAGIGCDTTQQFVITLRLQSNRLSGSLPVELAQLSKLTDLRLDTNTITGTLPSELGALTSLHTLFLQSNSLTGALPSELGQLTSLRYLYLHQNALTGALPNELVSLKSMRTLYLSYNSFNGVVPVDMLASMSASLNTLHLQRNELTGAIASGSALCEARLIRGLSTLRVDCLGATPEIECDCCTTCYESRDPAVRNGQKAVLEGIYEATNGPSWTYNTQWLVAGTNECDWYGVSCDAEGYITTLSLNNNNLDGTLSADIGLLSYIKYLRMYNNANLSGTIPSEIGTLKSLYSWDMYSNALSGSIPSEIFGVGNTALYSINLNSNDLRGTIPSEIANLSDTLRNLYLNYNSLTGTIPVDALGSMKLLNNLYLQRNEVVGNVTYTDNLCQLRTNQLSQLRTDCNGAEPEVVCECCTACYESRDPGALMSQKSILEELYEATNGTLWRIKTNWLVTGTSECSWYGISCEAEGYVSRLYFYDNFLAGSIPSSIGQLPYLDQLYMPRNTLSGSIPSEIGMLQSLRYFDVQYNSLSGSIPSEIGKLTQLYYLELDHNALTGTLPSEMSKLASLTYIHLQFNMLTGTVPVEALGYENLPNLDRLYLYRNLLTGSISTSDALCQSRYTASGIGSLSDLYVDCAGAMPEIECDCCTSCHQSRNVAILSTQRSALEEFYAATNGPSWRYNTNWLVEGTNECDWYGVNCDSEGYVDDINLDYNSLAGSVPTSIGTLVYLNTIYLDDNLIGGTLPSEIGQLTSLETLHISSNALIGSIPSEIGELTGLESLRLDDNALTGTIPTEVGRLSLLGYVILNNNSLSGTIPLAEFGSLSSLYSLYLGSNELTTDNNSGISLNDPLCVSRLKNVLDTLVVDCGAPDGQPQLAEVPCSCCTDCYESRDPAQRTIQKSALEAFYASTNGILWAINGNWMVDPDVCTWSGVSCDDEGYVTSLSFSYNGGNSLNGILPSDIGSLPYLQMLRLGSNPLLGGTIPSEIGQLKSLGYLKLDYNALSGTMPSEIGALTSLYYLDLEFNNLRGTIPATFGSLKELSRAYLNDNSFSGPIPTSEFANLKKLGVLELHGNDFSGTITNDSPLCILRYDDLDDLTMNCGGGSAGEVSCECCTECYSDQPVSPTPPTPPSPPTPLIPPPTRSPTASPTFTPAITTSVTSPSTFESNYDNITQFIDYLADFDADFKDHLEATANALIAAYDNEYYSSYDSSSGDDYSYDYYRAGARPKKKHRVQNYKLSRSLDHNHGHRVLQNSYSLLVIAEVTSEIVGTGSDGDCNPSDPSYNCYMVETEIDVKHNPVLYPEDAVSLVVVAESSEFIADYGTYAGSVPVQLDSQVELQVTGVTDRDMSPDEIQVFEDAVLNFLQDSLISGSTSSPPIFVQNSTLVQQTISSLPSSSGGGSDGGDDNNGSDGGSSGSSSSSVLTAVVNVNGEYLPPPEIEFEDVVVEAFNDEGEEFTETLQESNDPYFSEVSAVSAKSISTDDDSSGGDEDAFGPLGMAGGVSIIIIALVGAFMGAFFVYWKKRGKANLMRKTMMHRTSMGDVPMQVEEEEVVEEEEPDVHVLVEEAPLPPKPVVTGARSLVSTTVEEFVQTSQGVERTSIKTTTNEEAS</sequence>
<dbReference type="Pfam" id="PF00560">
    <property type="entry name" value="LRR_1"/>
    <property type="match status" value="5"/>
</dbReference>
<reference evidence="11" key="1">
    <citation type="submission" date="2021-01" db="EMBL/GenBank/DDBJ databases">
        <authorList>
            <person name="Corre E."/>
            <person name="Pelletier E."/>
            <person name="Niang G."/>
            <person name="Scheremetjew M."/>
            <person name="Finn R."/>
            <person name="Kale V."/>
            <person name="Holt S."/>
            <person name="Cochrane G."/>
            <person name="Meng A."/>
            <person name="Brown T."/>
            <person name="Cohen L."/>
        </authorList>
    </citation>
    <scope>NUCLEOTIDE SEQUENCE</scope>
    <source>
        <strain evidence="11">B650</strain>
    </source>
</reference>
<dbReference type="InterPro" id="IPR013210">
    <property type="entry name" value="LRR_N_plant-typ"/>
</dbReference>
<feature type="transmembrane region" description="Helical" evidence="9">
    <location>
        <begin position="1710"/>
        <end position="1735"/>
    </location>
</feature>
<evidence type="ECO:0000256" key="6">
    <source>
        <dbReference type="ARBA" id="ARBA00023136"/>
    </source>
</evidence>
<keyword evidence="6 9" id="KW-0472">Membrane</keyword>
<feature type="compositionally biased region" description="Pro residues" evidence="8">
    <location>
        <begin position="1337"/>
        <end position="1356"/>
    </location>
</feature>
<dbReference type="EMBL" id="HBGY01000867">
    <property type="protein sequence ID" value="CAD9555608.1"/>
    <property type="molecule type" value="Transcribed_RNA"/>
</dbReference>
<organism evidence="11">
    <name type="scientific">Leptocylindrus danicus</name>
    <dbReference type="NCBI Taxonomy" id="163516"/>
    <lineage>
        <taxon>Eukaryota</taxon>
        <taxon>Sar</taxon>
        <taxon>Stramenopiles</taxon>
        <taxon>Ochrophyta</taxon>
        <taxon>Bacillariophyta</taxon>
        <taxon>Coscinodiscophyceae</taxon>
        <taxon>Chaetocerotophycidae</taxon>
        <taxon>Leptocylindrales</taxon>
        <taxon>Leptocylindraceae</taxon>
        <taxon>Leptocylindrus</taxon>
    </lineage>
</organism>
<evidence type="ECO:0000313" key="11">
    <source>
        <dbReference type="EMBL" id="CAD9555608.1"/>
    </source>
</evidence>
<comment type="subcellular location">
    <subcellularLocation>
        <location evidence="1">Cell envelope</location>
    </subcellularLocation>
    <subcellularLocation>
        <location evidence="2">Membrane</location>
    </subcellularLocation>
</comment>
<evidence type="ECO:0000259" key="10">
    <source>
        <dbReference type="Pfam" id="PF08263"/>
    </source>
</evidence>
<evidence type="ECO:0000256" key="5">
    <source>
        <dbReference type="ARBA" id="ARBA00022737"/>
    </source>
</evidence>
<dbReference type="FunFam" id="3.80.10.10:FF:000041">
    <property type="entry name" value="LRR receptor-like serine/threonine-protein kinase ERECTA"/>
    <property type="match status" value="1"/>
</dbReference>
<evidence type="ECO:0000256" key="4">
    <source>
        <dbReference type="ARBA" id="ARBA00022729"/>
    </source>
</evidence>
<dbReference type="Pfam" id="PF08263">
    <property type="entry name" value="LRRNT_2"/>
    <property type="match status" value="5"/>
</dbReference>
<dbReference type="InterPro" id="IPR001611">
    <property type="entry name" value="Leu-rich_rpt"/>
</dbReference>
<dbReference type="InterPro" id="IPR003591">
    <property type="entry name" value="Leu-rich_rpt_typical-subtyp"/>
</dbReference>
<comment type="similarity">
    <text evidence="7">Belongs to the polygalacturonase-inhibiting protein family.</text>
</comment>
<evidence type="ECO:0000256" key="7">
    <source>
        <dbReference type="ARBA" id="ARBA00038043"/>
    </source>
</evidence>
<dbReference type="PANTHER" id="PTHR48059">
    <property type="entry name" value="POLYGALACTURONASE INHIBITOR 1"/>
    <property type="match status" value="1"/>
</dbReference>
<dbReference type="Gene3D" id="3.80.10.10">
    <property type="entry name" value="Ribonuclease Inhibitor"/>
    <property type="match status" value="6"/>
</dbReference>
<keyword evidence="3" id="KW-0433">Leucine-rich repeat</keyword>
<feature type="domain" description="Leucine-rich repeat-containing N-terminal plant-type" evidence="10">
    <location>
        <begin position="663"/>
        <end position="680"/>
    </location>
</feature>
<feature type="domain" description="Leucine-rich repeat-containing N-terminal plant-type" evidence="10">
    <location>
        <begin position="874"/>
        <end position="914"/>
    </location>
</feature>
<evidence type="ECO:0000256" key="9">
    <source>
        <dbReference type="SAM" id="Phobius"/>
    </source>
</evidence>
<keyword evidence="9" id="KW-1133">Transmembrane helix</keyword>
<dbReference type="PANTHER" id="PTHR48059:SF30">
    <property type="entry name" value="OS06G0587000 PROTEIN"/>
    <property type="match status" value="1"/>
</dbReference>
<dbReference type="InterPro" id="IPR032675">
    <property type="entry name" value="LRR_dom_sf"/>
</dbReference>